<accession>A0A2H0UFC8</accession>
<proteinExistence type="predicted"/>
<keyword evidence="1" id="KW-0472">Membrane</keyword>
<sequence>MNTFIKIFGAVLLILVVGFFALNAYIYNEKQAETIQNQEAFTAYFQEQIVERGVADIGMPIEGFSGGLLIQAYPGLEVSDFEGVQTFEGHYEVSSQGQLAFVRDNEEGPVTSAETTVSKEGYATLLENISARLEVPVYTLEDIDAILEEINTRENISVQIGESVSALGVTVTPLSIVEDSRCPPQVRCVWEGRFVINVRIEDSVESVEEGIEKGKPFIFKEREITLHRIEPTLFEEGGIDESEYLFHFIIRTLYRSE</sequence>
<gene>
    <name evidence="2" type="ORF">COU15_02590</name>
</gene>
<keyword evidence="1" id="KW-0812">Transmembrane</keyword>
<keyword evidence="1" id="KW-1133">Transmembrane helix</keyword>
<name>A0A2H0UFC8_9BACT</name>
<dbReference type="Proteomes" id="UP000229315">
    <property type="component" value="Unassembled WGS sequence"/>
</dbReference>
<evidence type="ECO:0000313" key="2">
    <source>
        <dbReference type="EMBL" id="PIR85118.1"/>
    </source>
</evidence>
<evidence type="ECO:0000256" key="1">
    <source>
        <dbReference type="SAM" id="Phobius"/>
    </source>
</evidence>
<feature type="transmembrane region" description="Helical" evidence="1">
    <location>
        <begin position="7"/>
        <end position="27"/>
    </location>
</feature>
<protein>
    <submittedName>
        <fullName evidence="2">Uncharacterized protein</fullName>
    </submittedName>
</protein>
<comment type="caution">
    <text evidence="2">The sequence shown here is derived from an EMBL/GenBank/DDBJ whole genome shotgun (WGS) entry which is preliminary data.</text>
</comment>
<organism evidence="2 3">
    <name type="scientific">Candidatus Kaiserbacteria bacterium CG10_big_fil_rev_8_21_14_0_10_45_20</name>
    <dbReference type="NCBI Taxonomy" id="1974607"/>
    <lineage>
        <taxon>Bacteria</taxon>
        <taxon>Candidatus Kaiseribacteriota</taxon>
    </lineage>
</organism>
<evidence type="ECO:0000313" key="3">
    <source>
        <dbReference type="Proteomes" id="UP000229315"/>
    </source>
</evidence>
<dbReference type="AlphaFoldDB" id="A0A2H0UFC8"/>
<dbReference type="EMBL" id="PFBH01000015">
    <property type="protein sequence ID" value="PIR85118.1"/>
    <property type="molecule type" value="Genomic_DNA"/>
</dbReference>
<reference evidence="3" key="1">
    <citation type="submission" date="2017-09" db="EMBL/GenBank/DDBJ databases">
        <title>Depth-based differentiation of microbial function through sediment-hosted aquifers and enrichment of novel symbionts in the deep terrestrial subsurface.</title>
        <authorList>
            <person name="Probst A.J."/>
            <person name="Ladd B."/>
            <person name="Jarett J.K."/>
            <person name="Geller-Mcgrath D.E."/>
            <person name="Sieber C.M.K."/>
            <person name="Emerson J.B."/>
            <person name="Anantharaman K."/>
            <person name="Thomas B.C."/>
            <person name="Malmstrom R."/>
            <person name="Stieglmeier M."/>
            <person name="Klingl A."/>
            <person name="Woyke T."/>
            <person name="Ryan C.M."/>
            <person name="Banfield J.F."/>
        </authorList>
    </citation>
    <scope>NUCLEOTIDE SEQUENCE [LARGE SCALE GENOMIC DNA]</scope>
</reference>